<proteinExistence type="inferred from homology"/>
<dbReference type="RefSeq" id="WP_047754152.1">
    <property type="nucleotide sequence ID" value="NZ_CAJUHA010000019.1"/>
</dbReference>
<dbReference type="Proteomes" id="UP000035159">
    <property type="component" value="Chromosome"/>
</dbReference>
<evidence type="ECO:0000259" key="4">
    <source>
        <dbReference type="Pfam" id="PF00496"/>
    </source>
</evidence>
<dbReference type="GO" id="GO:0015833">
    <property type="term" value="P:peptide transport"/>
    <property type="evidence" value="ECO:0007669"/>
    <property type="project" value="TreeGrafter"/>
</dbReference>
<dbReference type="OrthoDB" id="9772924at2"/>
<dbReference type="InterPro" id="IPR039424">
    <property type="entry name" value="SBP_5"/>
</dbReference>
<dbReference type="PANTHER" id="PTHR30290:SF9">
    <property type="entry name" value="OLIGOPEPTIDE-BINDING PROTEIN APPA"/>
    <property type="match status" value="1"/>
</dbReference>
<accession>A0A0G2Z648</accession>
<keyword evidence="6" id="KW-1185">Reference proteome</keyword>
<dbReference type="Pfam" id="PF00496">
    <property type="entry name" value="SBP_bac_5"/>
    <property type="match status" value="1"/>
</dbReference>
<dbReference type="InterPro" id="IPR030678">
    <property type="entry name" value="Peptide/Ni-bd"/>
</dbReference>
<protein>
    <submittedName>
        <fullName evidence="5">ABC transporter substrate-binding protein</fullName>
    </submittedName>
</protein>
<keyword evidence="2" id="KW-0813">Transport</keyword>
<evidence type="ECO:0000256" key="1">
    <source>
        <dbReference type="ARBA" id="ARBA00005695"/>
    </source>
</evidence>
<dbReference type="SUPFAM" id="SSF53850">
    <property type="entry name" value="Periplasmic binding protein-like II"/>
    <property type="match status" value="1"/>
</dbReference>
<dbReference type="GO" id="GO:0043190">
    <property type="term" value="C:ATP-binding cassette (ABC) transporter complex"/>
    <property type="evidence" value="ECO:0007669"/>
    <property type="project" value="InterPro"/>
</dbReference>
<dbReference type="PIRSF" id="PIRSF002741">
    <property type="entry name" value="MppA"/>
    <property type="match status" value="1"/>
</dbReference>
<dbReference type="GO" id="GO:0042597">
    <property type="term" value="C:periplasmic space"/>
    <property type="evidence" value="ECO:0007669"/>
    <property type="project" value="UniProtKB-ARBA"/>
</dbReference>
<dbReference type="PATRIC" id="fig|1330330.3.peg.669"/>
<sequence>MKKVLLVLFAVLIAVFVIAEPEYVIEDYNGVPGGTLYLGTTSGPKTLNPYWAQETSSTDIIGWYSDSLFNADNKGMPNVPALASKWWFSEDGKTVYFQIRKGLQWSDGEPFTVDDVYFTFTKVALAEGMTANGPSGAKDANDQLPVVEIVDDYTISFTWTVPNVWGFKWVGYSDILPKHVLEEAVDNGTFSETWTVADMDKIVGMGPFLPVEYTEGVRVILERNPYYYRFDKNGNRLPYLDKIVYLIVPDLNTELLKFEAGEIDIYGPTAENFPRIAEQAEEKGWVVGVGGPALGSNFIAFNWVTKDPVKREWFRNEHFRKAFVYMLDRQSIIDTLYNGLGSPLYGPVSPSSGFYNPEVEKFGYKYSIVRARLELKKAGFSWREDGTCVDKDGNPVEFELTTNVGNNVREAIGNKVVDAAKKLGIKVNFTPMQFNSLVQKLLGPDYEAVIIGLTGSVDPGSGWNVWRLDGGLHFWNYSPELRPDTVPEDIWWSPDWEKRIDEIFRLQTSAVDPQERYNLFAEFQMICAEHQPLIYTMNQNYLYAHKKIIHLANPEPNPAAGTLWKGYAIWKEAE</sequence>
<dbReference type="PANTHER" id="PTHR30290">
    <property type="entry name" value="PERIPLASMIC BINDING COMPONENT OF ABC TRANSPORTER"/>
    <property type="match status" value="1"/>
</dbReference>
<comment type="similarity">
    <text evidence="1">Belongs to the bacterial solute-binding protein 5 family.</text>
</comment>
<dbReference type="GO" id="GO:1904680">
    <property type="term" value="F:peptide transmembrane transporter activity"/>
    <property type="evidence" value="ECO:0007669"/>
    <property type="project" value="TreeGrafter"/>
</dbReference>
<reference evidence="5 6" key="1">
    <citation type="submission" date="2015-04" db="EMBL/GenBank/DDBJ databases">
        <title>Complete Genome Sequence of Kosmotoga pacifica SLHLJ1.</title>
        <authorList>
            <person name="Jiang L.J."/>
            <person name="Shao Z.Z."/>
            <person name="Jebbar M."/>
        </authorList>
    </citation>
    <scope>NUCLEOTIDE SEQUENCE [LARGE SCALE GENOMIC DNA]</scope>
    <source>
        <strain evidence="5 6">SLHLJ1</strain>
    </source>
</reference>
<gene>
    <name evidence="5" type="ORF">IX53_03350</name>
</gene>
<evidence type="ECO:0000256" key="3">
    <source>
        <dbReference type="ARBA" id="ARBA00022729"/>
    </source>
</evidence>
<name>A0A0G2Z648_9BACT</name>
<evidence type="ECO:0000256" key="2">
    <source>
        <dbReference type="ARBA" id="ARBA00022448"/>
    </source>
</evidence>
<dbReference type="CDD" id="cd08500">
    <property type="entry name" value="PBP2_NikA_DppA_OppA_like_4"/>
    <property type="match status" value="1"/>
</dbReference>
<dbReference type="EMBL" id="CP011232">
    <property type="protein sequence ID" value="AKI97017.1"/>
    <property type="molecule type" value="Genomic_DNA"/>
</dbReference>
<evidence type="ECO:0000313" key="6">
    <source>
        <dbReference type="Proteomes" id="UP000035159"/>
    </source>
</evidence>
<dbReference type="Gene3D" id="3.40.190.10">
    <property type="entry name" value="Periplasmic binding protein-like II"/>
    <property type="match status" value="1"/>
</dbReference>
<dbReference type="AlphaFoldDB" id="A0A0G2Z648"/>
<dbReference type="STRING" id="1330330.IX53_03350"/>
<organism evidence="5 6">
    <name type="scientific">Kosmotoga pacifica</name>
    <dbReference type="NCBI Taxonomy" id="1330330"/>
    <lineage>
        <taxon>Bacteria</taxon>
        <taxon>Thermotogati</taxon>
        <taxon>Thermotogota</taxon>
        <taxon>Thermotogae</taxon>
        <taxon>Kosmotogales</taxon>
        <taxon>Kosmotogaceae</taxon>
        <taxon>Kosmotoga</taxon>
    </lineage>
</organism>
<feature type="domain" description="Solute-binding protein family 5" evidence="4">
    <location>
        <begin position="79"/>
        <end position="460"/>
    </location>
</feature>
<keyword evidence="3" id="KW-0732">Signal</keyword>
<dbReference type="KEGG" id="kpf:IX53_03350"/>
<dbReference type="InterPro" id="IPR000914">
    <property type="entry name" value="SBP_5_dom"/>
</dbReference>
<dbReference type="Gene3D" id="3.10.105.10">
    <property type="entry name" value="Dipeptide-binding Protein, Domain 3"/>
    <property type="match status" value="1"/>
</dbReference>
<evidence type="ECO:0000313" key="5">
    <source>
        <dbReference type="EMBL" id="AKI97017.1"/>
    </source>
</evidence>